<keyword evidence="3" id="KW-0812">Transmembrane</keyword>
<comment type="pathway">
    <text evidence="1">Mycotoxin biosynthesis.</text>
</comment>
<sequence length="288" mass="32193">MDKTQQYEPLLAEDAKVAAASSSEDDALHFNNPDASTQYVVVISRRARTALFVSIVVQALLISLLIGMLLMKPMHQLEAAASSSECPINHYPQTLYSPAQDAIENVHKVFSMGFGKTKTIYQGDPSPEVDQAWLDLYNSFGLSKIPKSQARLLPNKTLAIPGDEDNYAVGLSVFHQLHCLNLLRQGLRADHYADPVTGAISGILPEDWDDHASHCLDNLRQSVMCASDISLVVWQWVEEANRASISMNTIHSCRNFDKIVDWAKKHRRTTHFDMDVHVEDDIEIPLII</sequence>
<protein>
    <submittedName>
        <fullName evidence="4">Uncharacterized protein</fullName>
    </submittedName>
</protein>
<keyword evidence="5" id="KW-1185">Reference proteome</keyword>
<dbReference type="AlphaFoldDB" id="A0A8K0UWC6"/>
<dbReference type="EMBL" id="JAEVFJ010000005">
    <property type="protein sequence ID" value="KAH8104501.1"/>
    <property type="molecule type" value="Genomic_DNA"/>
</dbReference>
<gene>
    <name evidence="4" type="ORF">BXZ70DRAFT_590700</name>
</gene>
<dbReference type="Proteomes" id="UP000813824">
    <property type="component" value="Unassembled WGS sequence"/>
</dbReference>
<evidence type="ECO:0000313" key="4">
    <source>
        <dbReference type="EMBL" id="KAH8104501.1"/>
    </source>
</evidence>
<proteinExistence type="inferred from homology"/>
<evidence type="ECO:0000313" key="5">
    <source>
        <dbReference type="Proteomes" id="UP000813824"/>
    </source>
</evidence>
<dbReference type="GO" id="GO:0043386">
    <property type="term" value="P:mycotoxin biosynthetic process"/>
    <property type="evidence" value="ECO:0007669"/>
    <property type="project" value="InterPro"/>
</dbReference>
<dbReference type="Pfam" id="PF11807">
    <property type="entry name" value="UstYa"/>
    <property type="match status" value="1"/>
</dbReference>
<reference evidence="4" key="1">
    <citation type="journal article" date="2021" name="New Phytol.">
        <title>Evolutionary innovations through gain and loss of genes in the ectomycorrhizal Boletales.</title>
        <authorList>
            <person name="Wu G."/>
            <person name="Miyauchi S."/>
            <person name="Morin E."/>
            <person name="Kuo A."/>
            <person name="Drula E."/>
            <person name="Varga T."/>
            <person name="Kohler A."/>
            <person name="Feng B."/>
            <person name="Cao Y."/>
            <person name="Lipzen A."/>
            <person name="Daum C."/>
            <person name="Hundley H."/>
            <person name="Pangilinan J."/>
            <person name="Johnson J."/>
            <person name="Barry K."/>
            <person name="LaButti K."/>
            <person name="Ng V."/>
            <person name="Ahrendt S."/>
            <person name="Min B."/>
            <person name="Choi I.G."/>
            <person name="Park H."/>
            <person name="Plett J.M."/>
            <person name="Magnuson J."/>
            <person name="Spatafora J.W."/>
            <person name="Nagy L.G."/>
            <person name="Henrissat B."/>
            <person name="Grigoriev I.V."/>
            <person name="Yang Z.L."/>
            <person name="Xu J."/>
            <person name="Martin F.M."/>
        </authorList>
    </citation>
    <scope>NUCLEOTIDE SEQUENCE</scope>
    <source>
        <strain evidence="4">KKN 215</strain>
    </source>
</reference>
<keyword evidence="3" id="KW-0472">Membrane</keyword>
<dbReference type="InterPro" id="IPR021765">
    <property type="entry name" value="UstYa-like"/>
</dbReference>
<keyword evidence="3" id="KW-1133">Transmembrane helix</keyword>
<dbReference type="OrthoDB" id="3687641at2759"/>
<evidence type="ECO:0000256" key="2">
    <source>
        <dbReference type="ARBA" id="ARBA00035112"/>
    </source>
</evidence>
<evidence type="ECO:0000256" key="1">
    <source>
        <dbReference type="ARBA" id="ARBA00004685"/>
    </source>
</evidence>
<comment type="similarity">
    <text evidence="2">Belongs to the ustYa family.</text>
</comment>
<name>A0A8K0UWC6_9AGAR</name>
<dbReference type="PANTHER" id="PTHR33365:SF4">
    <property type="entry name" value="CYCLOCHLOROTINE BIOSYNTHESIS PROTEIN O"/>
    <property type="match status" value="1"/>
</dbReference>
<feature type="transmembrane region" description="Helical" evidence="3">
    <location>
        <begin position="50"/>
        <end position="70"/>
    </location>
</feature>
<comment type="caution">
    <text evidence="4">The sequence shown here is derived from an EMBL/GenBank/DDBJ whole genome shotgun (WGS) entry which is preliminary data.</text>
</comment>
<dbReference type="PANTHER" id="PTHR33365">
    <property type="entry name" value="YALI0B05434P"/>
    <property type="match status" value="1"/>
</dbReference>
<organism evidence="4 5">
    <name type="scientific">Cristinia sonorae</name>
    <dbReference type="NCBI Taxonomy" id="1940300"/>
    <lineage>
        <taxon>Eukaryota</taxon>
        <taxon>Fungi</taxon>
        <taxon>Dikarya</taxon>
        <taxon>Basidiomycota</taxon>
        <taxon>Agaricomycotina</taxon>
        <taxon>Agaricomycetes</taxon>
        <taxon>Agaricomycetidae</taxon>
        <taxon>Agaricales</taxon>
        <taxon>Pleurotineae</taxon>
        <taxon>Stephanosporaceae</taxon>
        <taxon>Cristinia</taxon>
    </lineage>
</organism>
<accession>A0A8K0UWC6</accession>
<evidence type="ECO:0000256" key="3">
    <source>
        <dbReference type="SAM" id="Phobius"/>
    </source>
</evidence>